<accession>A0A3E4MTI6</accession>
<dbReference type="CDD" id="cd08977">
    <property type="entry name" value="SusD"/>
    <property type="match status" value="1"/>
</dbReference>
<evidence type="ECO:0000256" key="5">
    <source>
        <dbReference type="ARBA" id="ARBA00023237"/>
    </source>
</evidence>
<gene>
    <name evidence="9" type="ORF">GKD70_00390</name>
    <name evidence="10" type="ORF">HHO38_16845</name>
</gene>
<dbReference type="PROSITE" id="PS51257">
    <property type="entry name" value="PROKAR_LIPOPROTEIN"/>
    <property type="match status" value="1"/>
</dbReference>
<dbReference type="InterPro" id="IPR033985">
    <property type="entry name" value="SusD-like_N"/>
</dbReference>
<dbReference type="OrthoDB" id="617686at2"/>
<evidence type="ECO:0000313" key="9">
    <source>
        <dbReference type="EMBL" id="MSB71764.1"/>
    </source>
</evidence>
<dbReference type="SUPFAM" id="SSF48452">
    <property type="entry name" value="TPR-like"/>
    <property type="match status" value="1"/>
</dbReference>
<comment type="similarity">
    <text evidence="2">Belongs to the SusD family.</text>
</comment>
<evidence type="ECO:0000313" key="11">
    <source>
        <dbReference type="Proteomes" id="UP000441609"/>
    </source>
</evidence>
<proteinExistence type="inferred from homology"/>
<reference evidence="10 12" key="2">
    <citation type="submission" date="2020-04" db="EMBL/GenBank/DDBJ databases">
        <title>Complete Genomes and Methylome analysis of CBBP consortium that reverse antibiotic-induced susceptibility to vancomycin-resistant Enterococcus faecium infection.</title>
        <authorList>
            <person name="Fomenkov A."/>
            <person name="Zhang Z."/>
            <person name="Pamer E."/>
            <person name="Roberts R.J."/>
        </authorList>
    </citation>
    <scope>NUCLEOTIDE SEQUENCE [LARGE SCALE GENOMIC DNA]</scope>
    <source>
        <strain evidence="12">CBBP</strain>
        <strain evidence="10">CBBP-1</strain>
    </source>
</reference>
<dbReference type="Pfam" id="PF07980">
    <property type="entry name" value="SusD_RagB"/>
    <property type="match status" value="1"/>
</dbReference>
<keyword evidence="5" id="KW-0998">Cell outer membrane</keyword>
<dbReference type="Pfam" id="PF14322">
    <property type="entry name" value="SusD-like_3"/>
    <property type="match status" value="1"/>
</dbReference>
<comment type="subcellular location">
    <subcellularLocation>
        <location evidence="1">Cell outer membrane</location>
    </subcellularLocation>
</comment>
<protein>
    <submittedName>
        <fullName evidence="10">RagB/SusD family nutrient uptake outer membrane protein</fullName>
    </submittedName>
</protein>
<evidence type="ECO:0000256" key="3">
    <source>
        <dbReference type="ARBA" id="ARBA00022729"/>
    </source>
</evidence>
<dbReference type="RefSeq" id="WP_005860171.1">
    <property type="nucleotide sequence ID" value="NZ_BQOC01000013.1"/>
</dbReference>
<evidence type="ECO:0000256" key="1">
    <source>
        <dbReference type="ARBA" id="ARBA00004442"/>
    </source>
</evidence>
<dbReference type="EMBL" id="CP051672">
    <property type="protein sequence ID" value="QJE29863.1"/>
    <property type="molecule type" value="Genomic_DNA"/>
</dbReference>
<dbReference type="Proteomes" id="UP000441609">
    <property type="component" value="Unassembled WGS sequence"/>
</dbReference>
<dbReference type="EMBL" id="WKMO01000001">
    <property type="protein sequence ID" value="MSB71764.1"/>
    <property type="molecule type" value="Genomic_DNA"/>
</dbReference>
<feature type="domain" description="RagB/SusD" evidence="7">
    <location>
        <begin position="341"/>
        <end position="450"/>
    </location>
</feature>
<dbReference type="Proteomes" id="UP000501982">
    <property type="component" value="Chromosome"/>
</dbReference>
<keyword evidence="4" id="KW-0472">Membrane</keyword>
<sequence>MKKVVSMIVVLVSSLAISCSNDFINILPTSSVSVDILYKTDKDFKDALTATYSVFQDLYQNFYVFGDIRGDDSWMQIYKNNSPSYSDLFTITSSDGVIKSTWQDYYSAIYRANTILAKIEEAEIEAVPNKERYIGEARFLRALAYFDLVRIFGAVPAVTTPVSIEGSYRVPREPVENVYETIIIPDFIAAESALPAKCSGDEVGRATSGAAKSLLGRVYLTKGDFLNAESKLKEVTTMGYQLLANYEDLFDYTKSEHHSEYIFDIEYQSGIGEGSTFTTAFFPNFSEMNEFFNITGAGQEYNNPTQELISLFVPGDTRKEVTVGVPGGFYDADSVFHALPTSTNQTYTKKYFDSSPVRADSKANWKVIRYADVLLMYAEALNENGKPQQAIPFLNQVRTRAGLEGYPNTMSQTETRDAIVLERRLELSFEGVRWFDLVRTGKAYEVMKDKGMAPYMTVFPIPLSQVQIINDPTIFPQNPGYD</sequence>
<dbReference type="InterPro" id="IPR011990">
    <property type="entry name" value="TPR-like_helical_dom_sf"/>
</dbReference>
<dbReference type="InterPro" id="IPR012944">
    <property type="entry name" value="SusD_RagB_dom"/>
</dbReference>
<evidence type="ECO:0000259" key="8">
    <source>
        <dbReference type="Pfam" id="PF14322"/>
    </source>
</evidence>
<feature type="signal peptide" evidence="6">
    <location>
        <begin position="1"/>
        <end position="18"/>
    </location>
</feature>
<dbReference type="Gene3D" id="1.25.40.390">
    <property type="match status" value="1"/>
</dbReference>
<evidence type="ECO:0000256" key="6">
    <source>
        <dbReference type="SAM" id="SignalP"/>
    </source>
</evidence>
<evidence type="ECO:0000313" key="10">
    <source>
        <dbReference type="EMBL" id="QJE29863.1"/>
    </source>
</evidence>
<evidence type="ECO:0000313" key="12">
    <source>
        <dbReference type="Proteomes" id="UP000501982"/>
    </source>
</evidence>
<evidence type="ECO:0000259" key="7">
    <source>
        <dbReference type="Pfam" id="PF07980"/>
    </source>
</evidence>
<reference evidence="9 11" key="1">
    <citation type="journal article" date="2019" name="Nat. Med.">
        <title>A library of human gut bacterial isolates paired with longitudinal multiomics data enables mechanistic microbiome research.</title>
        <authorList>
            <person name="Poyet M."/>
            <person name="Groussin M."/>
            <person name="Gibbons S.M."/>
            <person name="Avila-Pacheco J."/>
            <person name="Jiang X."/>
            <person name="Kearney S.M."/>
            <person name="Perrotta A.R."/>
            <person name="Berdy B."/>
            <person name="Zhao S."/>
            <person name="Lieberman T.D."/>
            <person name="Swanson P.K."/>
            <person name="Smith M."/>
            <person name="Roesemann S."/>
            <person name="Alexander J.E."/>
            <person name="Rich S.A."/>
            <person name="Livny J."/>
            <person name="Vlamakis H."/>
            <person name="Clish C."/>
            <person name="Bullock K."/>
            <person name="Deik A."/>
            <person name="Scott J."/>
            <person name="Pierce K.A."/>
            <person name="Xavier R.J."/>
            <person name="Alm E.J."/>
        </authorList>
    </citation>
    <scope>NUCLEOTIDE SEQUENCE [LARGE SCALE GENOMIC DNA]</scope>
    <source>
        <strain evidence="9 11">BIOML-A20</strain>
    </source>
</reference>
<evidence type="ECO:0000256" key="2">
    <source>
        <dbReference type="ARBA" id="ARBA00006275"/>
    </source>
</evidence>
<organism evidence="10 12">
    <name type="scientific">Parabacteroides distasonis</name>
    <dbReference type="NCBI Taxonomy" id="823"/>
    <lineage>
        <taxon>Bacteria</taxon>
        <taxon>Pseudomonadati</taxon>
        <taxon>Bacteroidota</taxon>
        <taxon>Bacteroidia</taxon>
        <taxon>Bacteroidales</taxon>
        <taxon>Tannerellaceae</taxon>
        <taxon>Parabacteroides</taxon>
    </lineage>
</organism>
<dbReference type="AlphaFoldDB" id="A0A3E4MTI6"/>
<keyword evidence="3 6" id="KW-0732">Signal</keyword>
<evidence type="ECO:0000256" key="4">
    <source>
        <dbReference type="ARBA" id="ARBA00023136"/>
    </source>
</evidence>
<dbReference type="GO" id="GO:0009279">
    <property type="term" value="C:cell outer membrane"/>
    <property type="evidence" value="ECO:0007669"/>
    <property type="project" value="UniProtKB-SubCell"/>
</dbReference>
<name>A0A3E4MTI6_PARDI</name>
<feature type="domain" description="SusD-like N-terminal" evidence="8">
    <location>
        <begin position="47"/>
        <end position="220"/>
    </location>
</feature>
<feature type="chain" id="PRO_5039860723" evidence="6">
    <location>
        <begin position="19"/>
        <end position="482"/>
    </location>
</feature>